<sequence length="122" mass="12884">MPFPGAAFAHRMFNVAALVSGSALVKLSRLSSCPGGKGCKGMIRPTDEPVGVRSKLDAFQPQAVQHNRLDVCTALCITVVAKPWMSKTTLPALQLAGSQPQLGTPLDPSQVSSTWQALNINV</sequence>
<gene>
    <name evidence="2" type="ORF">B0T10DRAFT_463835</name>
</gene>
<keyword evidence="1" id="KW-0732">Signal</keyword>
<name>A0A9P9ALD0_9HYPO</name>
<evidence type="ECO:0000313" key="2">
    <source>
        <dbReference type="EMBL" id="KAH6880765.1"/>
    </source>
</evidence>
<organism evidence="2 3">
    <name type="scientific">Thelonectria olida</name>
    <dbReference type="NCBI Taxonomy" id="1576542"/>
    <lineage>
        <taxon>Eukaryota</taxon>
        <taxon>Fungi</taxon>
        <taxon>Dikarya</taxon>
        <taxon>Ascomycota</taxon>
        <taxon>Pezizomycotina</taxon>
        <taxon>Sordariomycetes</taxon>
        <taxon>Hypocreomycetidae</taxon>
        <taxon>Hypocreales</taxon>
        <taxon>Nectriaceae</taxon>
        <taxon>Thelonectria</taxon>
    </lineage>
</organism>
<evidence type="ECO:0000256" key="1">
    <source>
        <dbReference type="SAM" id="SignalP"/>
    </source>
</evidence>
<feature type="chain" id="PRO_5040400861" evidence="1">
    <location>
        <begin position="18"/>
        <end position="122"/>
    </location>
</feature>
<protein>
    <submittedName>
        <fullName evidence="2">Uncharacterized protein</fullName>
    </submittedName>
</protein>
<feature type="signal peptide" evidence="1">
    <location>
        <begin position="1"/>
        <end position="17"/>
    </location>
</feature>
<reference evidence="2 3" key="1">
    <citation type="journal article" date="2021" name="Nat. Commun.">
        <title>Genetic determinants of endophytism in the Arabidopsis root mycobiome.</title>
        <authorList>
            <person name="Mesny F."/>
            <person name="Miyauchi S."/>
            <person name="Thiergart T."/>
            <person name="Pickel B."/>
            <person name="Atanasova L."/>
            <person name="Karlsson M."/>
            <person name="Huettel B."/>
            <person name="Barry K.W."/>
            <person name="Haridas S."/>
            <person name="Chen C."/>
            <person name="Bauer D."/>
            <person name="Andreopoulos W."/>
            <person name="Pangilinan J."/>
            <person name="LaButti K."/>
            <person name="Riley R."/>
            <person name="Lipzen A."/>
            <person name="Clum A."/>
            <person name="Drula E."/>
            <person name="Henrissat B."/>
            <person name="Kohler A."/>
            <person name="Grigoriev I.V."/>
            <person name="Martin F.M."/>
            <person name="Hacquard S."/>
        </authorList>
    </citation>
    <scope>NUCLEOTIDE SEQUENCE [LARGE SCALE GENOMIC DNA]</scope>
    <source>
        <strain evidence="2 3">MPI-CAGE-CH-0241</strain>
    </source>
</reference>
<proteinExistence type="predicted"/>
<keyword evidence="3" id="KW-1185">Reference proteome</keyword>
<dbReference type="EMBL" id="JAGPYM010000025">
    <property type="protein sequence ID" value="KAH6880765.1"/>
    <property type="molecule type" value="Genomic_DNA"/>
</dbReference>
<dbReference type="Proteomes" id="UP000777438">
    <property type="component" value="Unassembled WGS sequence"/>
</dbReference>
<dbReference type="AlphaFoldDB" id="A0A9P9ALD0"/>
<accession>A0A9P9ALD0</accession>
<evidence type="ECO:0000313" key="3">
    <source>
        <dbReference type="Proteomes" id="UP000777438"/>
    </source>
</evidence>
<comment type="caution">
    <text evidence="2">The sequence shown here is derived from an EMBL/GenBank/DDBJ whole genome shotgun (WGS) entry which is preliminary data.</text>
</comment>